<reference evidence="1 2" key="1">
    <citation type="submission" date="2014-11" db="EMBL/GenBank/DDBJ databases">
        <title>Genetic blueprint of the zoonotic pathogen Toxocara canis.</title>
        <authorList>
            <person name="Zhu X.-Q."/>
            <person name="Korhonen P.K."/>
            <person name="Cai H."/>
            <person name="Young N.D."/>
            <person name="Nejsum P."/>
            <person name="von Samson-Himmelstjerna G."/>
            <person name="Boag P.R."/>
            <person name="Tan P."/>
            <person name="Li Q."/>
            <person name="Min J."/>
            <person name="Yang Y."/>
            <person name="Wang X."/>
            <person name="Fang X."/>
            <person name="Hall R.S."/>
            <person name="Hofmann A."/>
            <person name="Sternberg P.W."/>
            <person name="Jex A.R."/>
            <person name="Gasser R.B."/>
        </authorList>
    </citation>
    <scope>NUCLEOTIDE SEQUENCE [LARGE SCALE GENOMIC DNA]</scope>
    <source>
        <strain evidence="1">PN_DK_2014</strain>
    </source>
</reference>
<dbReference type="OrthoDB" id="5877880at2759"/>
<protein>
    <submittedName>
        <fullName evidence="1">Uncharacterized protein</fullName>
    </submittedName>
</protein>
<dbReference type="EMBL" id="JPKZ01001277">
    <property type="protein sequence ID" value="KHN82991.1"/>
    <property type="molecule type" value="Genomic_DNA"/>
</dbReference>
<evidence type="ECO:0000313" key="1">
    <source>
        <dbReference type="EMBL" id="KHN82991.1"/>
    </source>
</evidence>
<evidence type="ECO:0000313" key="2">
    <source>
        <dbReference type="Proteomes" id="UP000031036"/>
    </source>
</evidence>
<dbReference type="STRING" id="6265.A0A0B2VHK2"/>
<dbReference type="Proteomes" id="UP000031036">
    <property type="component" value="Unassembled WGS sequence"/>
</dbReference>
<comment type="caution">
    <text evidence="1">The sequence shown here is derived from an EMBL/GenBank/DDBJ whole genome shotgun (WGS) entry which is preliminary data.</text>
</comment>
<accession>A0A0B2VHK2</accession>
<proteinExistence type="predicted"/>
<name>A0A0B2VHK2_TOXCA</name>
<dbReference type="AlphaFoldDB" id="A0A0B2VHK2"/>
<gene>
    <name evidence="1" type="ORF">Tcan_06461</name>
</gene>
<sequence>MATLQCDSHPYRKVFDTLVVGYLNRQNYCESARCLLNESTTLRNIARLPDQSVAINDVVHGKHLEQIMQTFIERGDFEVGPVLFDFGNRLRALANEFIALTNADAYWSDAQRTLYGKRVPPSKSNSSEGPRSATQVIVYPNSAQQSMSCVGASNAHAIGYGSASTRRLLKALDVLQGERMRPNVVQLVAKLPCYLRIQGFGVKFFKLLNHKQRCLTNASSRENCGLTSLAKTEPNVDGDGDEVVGK</sequence>
<dbReference type="PROSITE" id="PS50896">
    <property type="entry name" value="LISH"/>
    <property type="match status" value="1"/>
</dbReference>
<keyword evidence="2" id="KW-1185">Reference proteome</keyword>
<dbReference type="InterPro" id="IPR006594">
    <property type="entry name" value="LisH"/>
</dbReference>
<organism evidence="1 2">
    <name type="scientific">Toxocara canis</name>
    <name type="common">Canine roundworm</name>
    <dbReference type="NCBI Taxonomy" id="6265"/>
    <lineage>
        <taxon>Eukaryota</taxon>
        <taxon>Metazoa</taxon>
        <taxon>Ecdysozoa</taxon>
        <taxon>Nematoda</taxon>
        <taxon>Chromadorea</taxon>
        <taxon>Rhabditida</taxon>
        <taxon>Spirurina</taxon>
        <taxon>Ascaridomorpha</taxon>
        <taxon>Ascaridoidea</taxon>
        <taxon>Toxocaridae</taxon>
        <taxon>Toxocara</taxon>
    </lineage>
</organism>